<dbReference type="InterPro" id="IPR007598">
    <property type="entry name" value="DUF577"/>
</dbReference>
<accession>A0A7G2F166</accession>
<name>A0A7G2F166_ARATH</name>
<gene>
    <name evidence="2" type="ORF">AT9943_LOCUS15114</name>
</gene>
<dbReference type="Proteomes" id="UP000516314">
    <property type="component" value="Chromosome 4"/>
</dbReference>
<dbReference type="EMBL" id="LR881469">
    <property type="protein sequence ID" value="CAD5327413.1"/>
    <property type="molecule type" value="Genomic_DNA"/>
</dbReference>
<protein>
    <submittedName>
        <fullName evidence="2">(thale cress) hypothetical protein</fullName>
    </submittedName>
</protein>
<proteinExistence type="predicted"/>
<evidence type="ECO:0000313" key="2">
    <source>
        <dbReference type="EMBL" id="CAD5327413.1"/>
    </source>
</evidence>
<organism evidence="2 3">
    <name type="scientific">Arabidopsis thaliana</name>
    <name type="common">Mouse-ear cress</name>
    <dbReference type="NCBI Taxonomy" id="3702"/>
    <lineage>
        <taxon>Eukaryota</taxon>
        <taxon>Viridiplantae</taxon>
        <taxon>Streptophyta</taxon>
        <taxon>Embryophyta</taxon>
        <taxon>Tracheophyta</taxon>
        <taxon>Spermatophyta</taxon>
        <taxon>Magnoliopsida</taxon>
        <taxon>eudicotyledons</taxon>
        <taxon>Gunneridae</taxon>
        <taxon>Pentapetalae</taxon>
        <taxon>rosids</taxon>
        <taxon>malvids</taxon>
        <taxon>Brassicales</taxon>
        <taxon>Brassicaceae</taxon>
        <taxon>Camelineae</taxon>
        <taxon>Arabidopsis</taxon>
    </lineage>
</organism>
<dbReference type="Pfam" id="PF04510">
    <property type="entry name" value="DUF577"/>
    <property type="match status" value="1"/>
</dbReference>
<dbReference type="AlphaFoldDB" id="A0A7G2F166"/>
<reference evidence="2 3" key="1">
    <citation type="submission" date="2020-09" db="EMBL/GenBank/DDBJ databases">
        <authorList>
            <person name="Ashkenazy H."/>
        </authorList>
    </citation>
    <scope>NUCLEOTIDE SEQUENCE [LARGE SCALE GENOMIC DNA]</scope>
    <source>
        <strain evidence="3">cv. Cdm-0</strain>
    </source>
</reference>
<sequence length="163" mass="19076">MFRVLGKVVNHVVCEMFKHQDIAWDGLRDYIVSQSKTKFHRAVYIFQCLTTPLEDDEFVIHVMENLLPEIRIRLNPPRDLLVDNSCWVLAFTDSVRELVERGIEVGLVRRAFRDLENIVKNLNKWNGVNEQVKELPKGKFDWLNLPEADGFEQSEILLADYGF</sequence>
<feature type="domain" description="DUF577" evidence="1">
    <location>
        <begin position="1"/>
        <end position="92"/>
    </location>
</feature>
<evidence type="ECO:0000259" key="1">
    <source>
        <dbReference type="Pfam" id="PF04510"/>
    </source>
</evidence>
<evidence type="ECO:0000313" key="3">
    <source>
        <dbReference type="Proteomes" id="UP000516314"/>
    </source>
</evidence>